<dbReference type="KEGG" id="blac:94344730"/>
<dbReference type="RefSeq" id="XP_067818102.1">
    <property type="nucleotide sequence ID" value="XM_067959059.1"/>
</dbReference>
<evidence type="ECO:0000313" key="2">
    <source>
        <dbReference type="Proteomes" id="UP000294530"/>
    </source>
</evidence>
<dbReference type="GeneID" id="94344730"/>
<dbReference type="Proteomes" id="UP000294530">
    <property type="component" value="Unassembled WGS sequence"/>
</dbReference>
<comment type="caution">
    <text evidence="1">The sequence shown here is derived from an EMBL/GenBank/DDBJ whole genome shotgun (WGS) entry which is preliminary data.</text>
</comment>
<accession>A0A976FL11</accession>
<dbReference type="AlphaFoldDB" id="A0A976FL11"/>
<gene>
    <name evidence="1" type="ORF">CCR75_000954</name>
</gene>
<dbReference type="EMBL" id="SHOA02000016">
    <property type="protein sequence ID" value="TDH68603.1"/>
    <property type="molecule type" value="Genomic_DNA"/>
</dbReference>
<name>A0A976FL11_BRELC</name>
<proteinExistence type="predicted"/>
<reference evidence="1 2" key="1">
    <citation type="journal article" date="2021" name="Genome Biol.">
        <title>AFLAP: assembly-free linkage analysis pipeline using k-mers from genome sequencing data.</title>
        <authorList>
            <person name="Fletcher K."/>
            <person name="Zhang L."/>
            <person name="Gil J."/>
            <person name="Han R."/>
            <person name="Cavanaugh K."/>
            <person name="Michelmore R."/>
        </authorList>
    </citation>
    <scope>NUCLEOTIDE SEQUENCE [LARGE SCALE GENOMIC DNA]</scope>
    <source>
        <strain evidence="1 2">SF5</strain>
    </source>
</reference>
<protein>
    <submittedName>
        <fullName evidence="1">Uncharacterized protein</fullName>
    </submittedName>
</protein>
<sequence length="85" mass="9956">MNDVDTVFYFTPGMNHRHVPNTRQRFDYHQSEPMEIYDVREASRRAFINARCALIVRGQDVDTQCDRRSHGLSCWCALLPKLSLV</sequence>
<keyword evidence="2" id="KW-1185">Reference proteome</keyword>
<organism evidence="1 2">
    <name type="scientific">Bremia lactucae</name>
    <name type="common">Lettuce downy mildew</name>
    <dbReference type="NCBI Taxonomy" id="4779"/>
    <lineage>
        <taxon>Eukaryota</taxon>
        <taxon>Sar</taxon>
        <taxon>Stramenopiles</taxon>
        <taxon>Oomycota</taxon>
        <taxon>Peronosporomycetes</taxon>
        <taxon>Peronosporales</taxon>
        <taxon>Peronosporaceae</taxon>
        <taxon>Bremia</taxon>
    </lineage>
</organism>
<evidence type="ECO:0000313" key="1">
    <source>
        <dbReference type="EMBL" id="TDH68603.1"/>
    </source>
</evidence>